<evidence type="ECO:0000313" key="4">
    <source>
        <dbReference type="EMBL" id="MDJ1183878.1"/>
    </source>
</evidence>
<feature type="transmembrane region" description="Helical" evidence="2">
    <location>
        <begin position="386"/>
        <end position="405"/>
    </location>
</feature>
<evidence type="ECO:0000256" key="1">
    <source>
        <dbReference type="ARBA" id="ARBA00005381"/>
    </source>
</evidence>
<keyword evidence="5" id="KW-1185">Reference proteome</keyword>
<dbReference type="RefSeq" id="WP_283758530.1">
    <property type="nucleotide sequence ID" value="NZ_JAQOSQ010000010.1"/>
</dbReference>
<feature type="transmembrane region" description="Helical" evidence="2">
    <location>
        <begin position="325"/>
        <end position="344"/>
    </location>
</feature>
<dbReference type="EMBL" id="JAQOSQ010000010">
    <property type="protein sequence ID" value="MDJ1183878.1"/>
    <property type="molecule type" value="Genomic_DNA"/>
</dbReference>
<evidence type="ECO:0000259" key="3">
    <source>
        <dbReference type="PROSITE" id="PS50125"/>
    </source>
</evidence>
<gene>
    <name evidence="4" type="ORF">PMH09_11840</name>
</gene>
<feature type="domain" description="Guanylate cyclase" evidence="3">
    <location>
        <begin position="440"/>
        <end position="572"/>
    </location>
</feature>
<dbReference type="SUPFAM" id="SSF55073">
    <property type="entry name" value="Nucleotide cyclase"/>
    <property type="match status" value="1"/>
</dbReference>
<dbReference type="Proteomes" id="UP001232992">
    <property type="component" value="Unassembled WGS sequence"/>
</dbReference>
<keyword evidence="2" id="KW-1133">Transmembrane helix</keyword>
<dbReference type="SMART" id="SM00044">
    <property type="entry name" value="CYCc"/>
    <property type="match status" value="1"/>
</dbReference>
<dbReference type="PANTHER" id="PTHR43081">
    <property type="entry name" value="ADENYLATE CYCLASE, TERMINAL-DIFFERENTIATION SPECIFIC-RELATED"/>
    <property type="match status" value="1"/>
</dbReference>
<accession>A0ABT7C050</accession>
<reference evidence="4 5" key="1">
    <citation type="submission" date="2023-01" db="EMBL/GenBank/DDBJ databases">
        <title>Novel diversity within Roseofilum (Cyanobacteria; Desertifilaceae) from marine benthic mats with descriptions of four novel species.</title>
        <authorList>
            <person name="Wang Y."/>
            <person name="Berthold D.E."/>
            <person name="Hu J."/>
            <person name="Lefler F.W."/>
            <person name="Laughinghouse H.D. IV."/>
        </authorList>
    </citation>
    <scope>NUCLEOTIDE SEQUENCE [LARGE SCALE GENOMIC DNA]</scope>
    <source>
        <strain evidence="4 5">BLCC-M143</strain>
    </source>
</reference>
<evidence type="ECO:0000313" key="5">
    <source>
        <dbReference type="Proteomes" id="UP001232992"/>
    </source>
</evidence>
<comment type="caution">
    <text evidence="4">The sequence shown here is derived from an EMBL/GenBank/DDBJ whole genome shotgun (WGS) entry which is preliminary data.</text>
</comment>
<feature type="transmembrane region" description="Helical" evidence="2">
    <location>
        <begin position="356"/>
        <end position="380"/>
    </location>
</feature>
<dbReference type="Pfam" id="PF00211">
    <property type="entry name" value="Guanylate_cyc"/>
    <property type="match status" value="1"/>
</dbReference>
<keyword evidence="2" id="KW-0812">Transmembrane</keyword>
<dbReference type="PANTHER" id="PTHR43081:SF1">
    <property type="entry name" value="ADENYLATE CYCLASE, TERMINAL-DIFFERENTIATION SPECIFIC"/>
    <property type="match status" value="1"/>
</dbReference>
<dbReference type="InterPro" id="IPR001054">
    <property type="entry name" value="A/G_cyclase"/>
</dbReference>
<dbReference type="CDD" id="cd07302">
    <property type="entry name" value="CHD"/>
    <property type="match status" value="1"/>
</dbReference>
<feature type="transmembrane region" description="Helical" evidence="2">
    <location>
        <begin position="15"/>
        <end position="33"/>
    </location>
</feature>
<dbReference type="InterPro" id="IPR007890">
    <property type="entry name" value="CHASE2"/>
</dbReference>
<dbReference type="Pfam" id="PF05226">
    <property type="entry name" value="CHASE2"/>
    <property type="match status" value="1"/>
</dbReference>
<name>A0ABT7C050_9CYAN</name>
<dbReference type="SMART" id="SM01080">
    <property type="entry name" value="CHASE2"/>
    <property type="match status" value="1"/>
</dbReference>
<sequence length="748" mass="82797">MWAKLKEWLWQQRGVWIAAPSVTLAIAILRLMGALQGGELALLDLYVRWRPLEPQDERIVIVGIDEADVQEIGQAIIPDRFYADALKKLIAMEPRAIGLDIYRDIPVEPGHEELVEVFNTTDYIVGIQKAVGDKNRDRVDPPPALKAKNQVGANDLIFDADTKIRRALVYLQTAEGETIYGLPLHLALLYLKPEGITPQTIEGNTWQLGKTIFAPIDANEGGYVRGPDGGYQLMLNYRGPSPAFETVSLSDILQERVPPDWARDRIVLIGAVGESFQDLFPVPYTRRPSQRMAGVEIHAHITSSIISAALDGRPLLTSWSDGVEYIWMFFWAGVGAALTWRLRHSGGFNTSALRKVIAILLPFPLLVAVTYGAFLAGWWIPILPPILTWFGASICIVGYIARSAGDIRKTFGRYLSQEIVATLLEHPEGLKMGGERRKITILTSDLRGFTALSERLSPEEVIKILNFYLSYMADVITEYQGTIDEFMGDGILVLFGAPVPRPDDPERAIACAIAMQLAMKSVNVQMKEWGLSDLEMGVGINTGEVVVGNIGSEKRTKYGVVGSQVNLTYRIESYTTAGQILVSESTLREAGSQVKLNGEKQVTPKGVKKPITIYDVGAIAGRYNLELPKEEEHFFPLPEAVPLHYALLEGKNISDRVTEARLIALSEKGARITVAADDSSPLPSGLTNLKINFFQDEVPENREDVYAKVLEKKPAGGDRQFYIRFTSKPPSVDVMLEKLYKAIVATAH</sequence>
<keyword evidence="2" id="KW-0472">Membrane</keyword>
<dbReference type="InterPro" id="IPR029787">
    <property type="entry name" value="Nucleotide_cyclase"/>
</dbReference>
<dbReference type="Gene3D" id="3.30.70.1230">
    <property type="entry name" value="Nucleotide cyclase"/>
    <property type="match status" value="1"/>
</dbReference>
<dbReference type="PROSITE" id="PS50125">
    <property type="entry name" value="GUANYLATE_CYCLASE_2"/>
    <property type="match status" value="1"/>
</dbReference>
<comment type="similarity">
    <text evidence="1">Belongs to the adenylyl cyclase class-3 family.</text>
</comment>
<proteinExistence type="inferred from homology"/>
<organism evidence="4 5">
    <name type="scientific">Roseofilum casamattae BLCC-M143</name>
    <dbReference type="NCBI Taxonomy" id="3022442"/>
    <lineage>
        <taxon>Bacteria</taxon>
        <taxon>Bacillati</taxon>
        <taxon>Cyanobacteriota</taxon>
        <taxon>Cyanophyceae</taxon>
        <taxon>Desertifilales</taxon>
        <taxon>Desertifilaceae</taxon>
        <taxon>Roseofilum</taxon>
        <taxon>Roseofilum casamattae</taxon>
    </lineage>
</organism>
<dbReference type="InterPro" id="IPR050697">
    <property type="entry name" value="Adenylyl/Guanylyl_Cyclase_3/4"/>
</dbReference>
<protein>
    <submittedName>
        <fullName evidence="4">Adenylate/guanylate cyclase domain-containing protein</fullName>
    </submittedName>
</protein>
<evidence type="ECO:0000256" key="2">
    <source>
        <dbReference type="SAM" id="Phobius"/>
    </source>
</evidence>